<proteinExistence type="predicted"/>
<dbReference type="AlphaFoldDB" id="D7LP44"/>
<dbReference type="EMBL" id="GL348717">
    <property type="protein sequence ID" value="EFH51800.1"/>
    <property type="molecule type" value="Genomic_DNA"/>
</dbReference>
<accession>D7LP44</accession>
<dbReference type="Proteomes" id="UP000008694">
    <property type="component" value="Unassembled WGS sequence"/>
</dbReference>
<evidence type="ECO:0000313" key="2">
    <source>
        <dbReference type="Proteomes" id="UP000008694"/>
    </source>
</evidence>
<reference evidence="2" key="1">
    <citation type="journal article" date="2011" name="Nat. Genet.">
        <title>The Arabidopsis lyrata genome sequence and the basis of rapid genome size change.</title>
        <authorList>
            <person name="Hu T.T."/>
            <person name="Pattyn P."/>
            <person name="Bakker E.G."/>
            <person name="Cao J."/>
            <person name="Cheng J.-F."/>
            <person name="Clark R.M."/>
            <person name="Fahlgren N."/>
            <person name="Fawcett J.A."/>
            <person name="Grimwood J."/>
            <person name="Gundlach H."/>
            <person name="Haberer G."/>
            <person name="Hollister J.D."/>
            <person name="Ossowski S."/>
            <person name="Ottilar R.P."/>
            <person name="Salamov A.A."/>
            <person name="Schneeberger K."/>
            <person name="Spannagl M."/>
            <person name="Wang X."/>
            <person name="Yang L."/>
            <person name="Nasrallah M.E."/>
            <person name="Bergelson J."/>
            <person name="Carrington J.C."/>
            <person name="Gaut B.S."/>
            <person name="Schmutz J."/>
            <person name="Mayer K.F.X."/>
            <person name="Van de Peer Y."/>
            <person name="Grigoriev I.V."/>
            <person name="Nordborg M."/>
            <person name="Weigel D."/>
            <person name="Guo Y.-L."/>
        </authorList>
    </citation>
    <scope>NUCLEOTIDE SEQUENCE [LARGE SCALE GENOMIC DNA]</scope>
    <source>
        <strain evidence="2">cv. MN47</strain>
    </source>
</reference>
<dbReference type="HOGENOM" id="CLU_3093565_0_0_1"/>
<name>D7LP44_ARALL</name>
<keyword evidence="2" id="KW-1185">Reference proteome</keyword>
<evidence type="ECO:0000313" key="1">
    <source>
        <dbReference type="EMBL" id="EFH51800.1"/>
    </source>
</evidence>
<organism evidence="2">
    <name type="scientific">Arabidopsis lyrata subsp. lyrata</name>
    <name type="common">Lyre-leaved rock-cress</name>
    <dbReference type="NCBI Taxonomy" id="81972"/>
    <lineage>
        <taxon>Eukaryota</taxon>
        <taxon>Viridiplantae</taxon>
        <taxon>Streptophyta</taxon>
        <taxon>Embryophyta</taxon>
        <taxon>Tracheophyta</taxon>
        <taxon>Spermatophyta</taxon>
        <taxon>Magnoliopsida</taxon>
        <taxon>eudicotyledons</taxon>
        <taxon>Gunneridae</taxon>
        <taxon>Pentapetalae</taxon>
        <taxon>rosids</taxon>
        <taxon>malvids</taxon>
        <taxon>Brassicales</taxon>
        <taxon>Brassicaceae</taxon>
        <taxon>Camelineae</taxon>
        <taxon>Arabidopsis</taxon>
    </lineage>
</organism>
<gene>
    <name evidence="1" type="ORF">ARALYDRAFT_664892</name>
</gene>
<dbReference type="Gramene" id="Al_scaffold_0005_927">
    <property type="protein sequence ID" value="Al_scaffold_0005_927"/>
    <property type="gene ID" value="Al_scaffold_0005_927"/>
</dbReference>
<sequence>IVIEVPIFDGFIRRNVTFALLAEVCGLKASLEAKDGAEIGCLGLMKEVFGVT</sequence>
<protein>
    <submittedName>
        <fullName evidence="1">Predicted protein</fullName>
    </submittedName>
</protein>
<feature type="non-terminal residue" evidence="1">
    <location>
        <position position="1"/>
    </location>
</feature>